<evidence type="ECO:0000313" key="4">
    <source>
        <dbReference type="Proteomes" id="UP000254374"/>
    </source>
</evidence>
<reference evidence="1 3" key="1">
    <citation type="submission" date="2017-01" db="EMBL/GenBank/DDBJ databases">
        <authorList>
            <person name="Varghese N."/>
            <person name="Submissions S."/>
        </authorList>
    </citation>
    <scope>NUCLEOTIDE SEQUENCE [LARGE SCALE GENOMIC DNA]</scope>
    <source>
        <strain evidence="1 3">ATCC 33342</strain>
    </source>
</reference>
<accession>A0A377GL70</accession>
<evidence type="ECO:0000313" key="1">
    <source>
        <dbReference type="EMBL" id="SIR78412.1"/>
    </source>
</evidence>
<dbReference type="EMBL" id="UGGV01000001">
    <property type="protein sequence ID" value="STO25521.1"/>
    <property type="molecule type" value="Genomic_DNA"/>
</dbReference>
<reference evidence="2 4" key="2">
    <citation type="submission" date="2018-06" db="EMBL/GenBank/DDBJ databases">
        <authorList>
            <consortium name="Pathogen Informatics"/>
            <person name="Doyle S."/>
        </authorList>
    </citation>
    <scope>NUCLEOTIDE SEQUENCE [LARGE SCALE GENOMIC DNA]</scope>
    <source>
        <strain evidence="2 4">NCTC11401</strain>
    </source>
</reference>
<organism evidence="2 4">
    <name type="scientific">Fluoribacter gormanii</name>
    <dbReference type="NCBI Taxonomy" id="464"/>
    <lineage>
        <taxon>Bacteria</taxon>
        <taxon>Pseudomonadati</taxon>
        <taxon>Pseudomonadota</taxon>
        <taxon>Gammaproteobacteria</taxon>
        <taxon>Legionellales</taxon>
        <taxon>Legionellaceae</taxon>
        <taxon>Fluoribacter</taxon>
    </lineage>
</organism>
<sequence length="31" mass="3842">MPELDIKIIKDNQEYFLVKKYLLFRVNNNEI</sequence>
<name>A0A377GL70_9GAMM</name>
<proteinExistence type="predicted"/>
<evidence type="ECO:0000313" key="3">
    <source>
        <dbReference type="Proteomes" id="UP000186808"/>
    </source>
</evidence>
<protein>
    <submittedName>
        <fullName evidence="2">Uncharacterized protein</fullName>
    </submittedName>
</protein>
<dbReference type="Proteomes" id="UP000254374">
    <property type="component" value="Unassembled WGS sequence"/>
</dbReference>
<gene>
    <name evidence="2" type="ORF">NCTC11401_02358</name>
    <name evidence="1" type="ORF">SAMN05421777_12448</name>
</gene>
<evidence type="ECO:0000313" key="2">
    <source>
        <dbReference type="EMBL" id="STO25521.1"/>
    </source>
</evidence>
<dbReference type="Proteomes" id="UP000186808">
    <property type="component" value="Unassembled WGS sequence"/>
</dbReference>
<keyword evidence="3" id="KW-1185">Reference proteome</keyword>
<dbReference type="AlphaFoldDB" id="A0A377GL70"/>
<dbReference type="EMBL" id="FTNL01000024">
    <property type="protein sequence ID" value="SIR78412.1"/>
    <property type="molecule type" value="Genomic_DNA"/>
</dbReference>